<reference evidence="2 3" key="1">
    <citation type="journal article" date="2016" name="Nat. Commun.">
        <title>Thousands of microbial genomes shed light on interconnected biogeochemical processes in an aquifer system.</title>
        <authorList>
            <person name="Anantharaman K."/>
            <person name="Brown C.T."/>
            <person name="Hug L.A."/>
            <person name="Sharon I."/>
            <person name="Castelle C.J."/>
            <person name="Probst A.J."/>
            <person name="Thomas B.C."/>
            <person name="Singh A."/>
            <person name="Wilkins M.J."/>
            <person name="Karaoz U."/>
            <person name="Brodie E.L."/>
            <person name="Williams K.H."/>
            <person name="Hubbard S.S."/>
            <person name="Banfield J.F."/>
        </authorList>
    </citation>
    <scope>NUCLEOTIDE SEQUENCE [LARGE SCALE GENOMIC DNA]</scope>
</reference>
<accession>A0A1F7YK69</accession>
<dbReference type="PROSITE" id="PS50994">
    <property type="entry name" value="INTEGRASE"/>
    <property type="match status" value="1"/>
</dbReference>
<name>A0A1F7YK69_9BACT</name>
<evidence type="ECO:0000313" key="3">
    <source>
        <dbReference type="Proteomes" id="UP000178851"/>
    </source>
</evidence>
<evidence type="ECO:0000259" key="1">
    <source>
        <dbReference type="PROSITE" id="PS50994"/>
    </source>
</evidence>
<organism evidence="2 3">
    <name type="scientific">Candidatus Woesebacteria bacterium RIFCSPHIGHO2_01_FULL_39_28</name>
    <dbReference type="NCBI Taxonomy" id="1802496"/>
    <lineage>
        <taxon>Bacteria</taxon>
        <taxon>Candidatus Woeseibacteriota</taxon>
    </lineage>
</organism>
<dbReference type="EMBL" id="MGGI01000003">
    <property type="protein sequence ID" value="OGM27667.1"/>
    <property type="molecule type" value="Genomic_DNA"/>
</dbReference>
<proteinExistence type="predicted"/>
<gene>
    <name evidence="2" type="ORF">A2627_04480</name>
</gene>
<protein>
    <recommendedName>
        <fullName evidence="1">Integrase catalytic domain-containing protein</fullName>
    </recommendedName>
</protein>
<dbReference type="AlphaFoldDB" id="A0A1F7YK69"/>
<comment type="caution">
    <text evidence="2">The sequence shown here is derived from an EMBL/GenBank/DDBJ whole genome shotgun (WGS) entry which is preliminary data.</text>
</comment>
<dbReference type="Gene3D" id="3.30.420.10">
    <property type="entry name" value="Ribonuclease H-like superfamily/Ribonuclease H"/>
    <property type="match status" value="1"/>
</dbReference>
<dbReference type="SUPFAM" id="SSF53098">
    <property type="entry name" value="Ribonuclease H-like"/>
    <property type="match status" value="1"/>
</dbReference>
<dbReference type="GO" id="GO:0003676">
    <property type="term" value="F:nucleic acid binding"/>
    <property type="evidence" value="ECO:0007669"/>
    <property type="project" value="InterPro"/>
</dbReference>
<feature type="non-terminal residue" evidence="2">
    <location>
        <position position="287"/>
    </location>
</feature>
<dbReference type="InterPro" id="IPR036397">
    <property type="entry name" value="RNaseH_sf"/>
</dbReference>
<dbReference type="InterPro" id="IPR012337">
    <property type="entry name" value="RNaseH-like_sf"/>
</dbReference>
<evidence type="ECO:0000313" key="2">
    <source>
        <dbReference type="EMBL" id="OGM27667.1"/>
    </source>
</evidence>
<dbReference type="GO" id="GO:0015074">
    <property type="term" value="P:DNA integration"/>
    <property type="evidence" value="ECO:0007669"/>
    <property type="project" value="InterPro"/>
</dbReference>
<sequence>MIASLRRFDKSEVAKERMKIINFYNQYGEEAVKEAFGADRKVVSRWRKRLYDSNGKLSSLIPFSTRPINVRVPEERSEITNFIKSQRETHYKIGKEKLKVFLDKYCGEKGIPGVSTSTIGNIIKRHNFFFQKEGRMYHNPASKWAQNKTRKTKRLRVRHSPKPDYFGYIVSDSVERITDGIKDYFISAIDARMKFSLTLRYKRLTSENMTDFYLRFKSVYPDKIKVWQSDNGGENLGVFDRQLKKDNIPHFFIYPHCPKIDTYIERYNRTLQEEFIDPNLSEIHDKG</sequence>
<dbReference type="InterPro" id="IPR001584">
    <property type="entry name" value="Integrase_cat-core"/>
</dbReference>
<dbReference type="Proteomes" id="UP000178851">
    <property type="component" value="Unassembled WGS sequence"/>
</dbReference>
<feature type="domain" description="Integrase catalytic" evidence="1">
    <location>
        <begin position="157"/>
        <end position="287"/>
    </location>
</feature>